<feature type="region of interest" description="Disordered" evidence="1">
    <location>
        <begin position="71"/>
        <end position="151"/>
    </location>
</feature>
<comment type="caution">
    <text evidence="2">The sequence shown here is derived from an EMBL/GenBank/DDBJ whole genome shotgun (WGS) entry which is preliminary data.</text>
</comment>
<accession>A0ABX9EJ01</accession>
<feature type="compositionally biased region" description="Basic and acidic residues" evidence="1">
    <location>
        <begin position="131"/>
        <end position="143"/>
    </location>
</feature>
<protein>
    <submittedName>
        <fullName evidence="2">Tetratricopeptide repeat protein</fullName>
    </submittedName>
</protein>
<evidence type="ECO:0000313" key="2">
    <source>
        <dbReference type="EMBL" id="RAS69926.1"/>
    </source>
</evidence>
<evidence type="ECO:0000256" key="1">
    <source>
        <dbReference type="SAM" id="MobiDB-lite"/>
    </source>
</evidence>
<dbReference type="Gene3D" id="1.25.40.10">
    <property type="entry name" value="Tetratricopeptide repeat domain"/>
    <property type="match status" value="1"/>
</dbReference>
<sequence length="171" mass="18152">MTVVGFLAARVGDLTTAWDHCQAALTLNRQLHNPDGEAGTLDSLGFIAHRSGDHHQALDLYQQALTRTAATATATRSRTSSTTSAIPTPPSDSTTTPARSGRRPWSCTATRAATTTPPAYNGNSTASPRHRAGEAGTRREPRARFTATTSRRGNRLVSAGFQPVTLLSLRG</sequence>
<proteinExistence type="predicted"/>
<feature type="compositionally biased region" description="Low complexity" evidence="1">
    <location>
        <begin position="108"/>
        <end position="119"/>
    </location>
</feature>
<keyword evidence="3" id="KW-1185">Reference proteome</keyword>
<reference evidence="2 3" key="1">
    <citation type="submission" date="2018-06" db="EMBL/GenBank/DDBJ databases">
        <title>Genomic Encyclopedia of Type Strains, Phase IV (KMG-IV): sequencing the most valuable type-strain genomes for metagenomic binning, comparative biology and taxonomic classification.</title>
        <authorList>
            <person name="Goeker M."/>
        </authorList>
    </citation>
    <scope>NUCLEOTIDE SEQUENCE [LARGE SCALE GENOMIC DNA]</scope>
    <source>
        <strain evidence="2 3">DSM 45479</strain>
    </source>
</reference>
<dbReference type="SUPFAM" id="SSF48452">
    <property type="entry name" value="TPR-like"/>
    <property type="match status" value="1"/>
</dbReference>
<gene>
    <name evidence="2" type="ORF">C8D87_101226</name>
</gene>
<dbReference type="Proteomes" id="UP000248714">
    <property type="component" value="Unassembled WGS sequence"/>
</dbReference>
<dbReference type="EMBL" id="QLTT01000001">
    <property type="protein sequence ID" value="RAS69926.1"/>
    <property type="molecule type" value="Genomic_DNA"/>
</dbReference>
<name>A0ABX9EJ01_9PSEU</name>
<feature type="compositionally biased region" description="Low complexity" evidence="1">
    <location>
        <begin position="71"/>
        <end position="99"/>
    </location>
</feature>
<dbReference type="Pfam" id="PF13424">
    <property type="entry name" value="TPR_12"/>
    <property type="match status" value="1"/>
</dbReference>
<dbReference type="InterPro" id="IPR011990">
    <property type="entry name" value="TPR-like_helical_dom_sf"/>
</dbReference>
<dbReference type="RefSeq" id="WP_233441842.1">
    <property type="nucleotide sequence ID" value="NZ_QLTT01000001.1"/>
</dbReference>
<evidence type="ECO:0000313" key="3">
    <source>
        <dbReference type="Proteomes" id="UP000248714"/>
    </source>
</evidence>
<organism evidence="2 3">
    <name type="scientific">Lentzea atacamensis</name>
    <dbReference type="NCBI Taxonomy" id="531938"/>
    <lineage>
        <taxon>Bacteria</taxon>
        <taxon>Bacillati</taxon>
        <taxon>Actinomycetota</taxon>
        <taxon>Actinomycetes</taxon>
        <taxon>Pseudonocardiales</taxon>
        <taxon>Pseudonocardiaceae</taxon>
        <taxon>Lentzea</taxon>
    </lineage>
</organism>